<dbReference type="Proteomes" id="UP001337580">
    <property type="component" value="Chromosome"/>
</dbReference>
<gene>
    <name evidence="3" type="ORF">CfP315_0651</name>
</gene>
<feature type="region of interest" description="Disordered" evidence="1">
    <location>
        <begin position="128"/>
        <end position="163"/>
    </location>
</feature>
<sequence length="381" mass="43187">MPLNSVAFKMLRIILFDSKIQNTIINLSVFLPIHILSSGGNFMKNKFIKSLMNSLNSRKKERGLSGDLSMKKESNGIGENKNSKKISKNNKIISSILAVIMCCQPLVMGVVDGGDMVQTIGKKIMRDGVAEPMNSDNADDDDDDDIENNIENGDGDHNSIPKENQNRTGGLLVKFGSIFGFGSVFGILSTLLVNNLLVRKRKRNRIEKGSITINEKEYLTCNIGKLVVKGDDYIHNLTLENLYGETMHFFADKITTVRDENANFLFFNKDEIKEDVLNKIWGKAEEMGIYSILVCKMIIKGKFDTEDFLLKSKFFNEFSIFYFCLMKENFDFRLVNVKLRVFIESRNEHFDVLVPEEVIKCLKDSGAEKLIKIGELPIENT</sequence>
<feature type="compositionally biased region" description="Acidic residues" evidence="1">
    <location>
        <begin position="137"/>
        <end position="148"/>
    </location>
</feature>
<accession>A0AA48HVB1</accession>
<dbReference type="AlphaFoldDB" id="A0AA48HVB1"/>
<protein>
    <submittedName>
        <fullName evidence="3">Uncharacterized protein</fullName>
    </submittedName>
</protein>
<evidence type="ECO:0000256" key="2">
    <source>
        <dbReference type="SAM" id="Phobius"/>
    </source>
</evidence>
<dbReference type="KEGG" id="ips:CfP315_0651"/>
<proteinExistence type="predicted"/>
<evidence type="ECO:0000256" key="1">
    <source>
        <dbReference type="SAM" id="MobiDB-lite"/>
    </source>
</evidence>
<evidence type="ECO:0000313" key="3">
    <source>
        <dbReference type="EMBL" id="BED92071.1"/>
    </source>
</evidence>
<keyword evidence="2" id="KW-0472">Membrane</keyword>
<feature type="transmembrane region" description="Helical" evidence="2">
    <location>
        <begin position="20"/>
        <end position="43"/>
    </location>
</feature>
<organism evidence="3">
    <name type="scientific">Candidatus Improbicoccus pseudotrichonymphae</name>
    <dbReference type="NCBI Taxonomy" id="3033792"/>
    <lineage>
        <taxon>Bacteria</taxon>
        <taxon>Bacillati</taxon>
        <taxon>Bacillota</taxon>
        <taxon>Clostridia</taxon>
        <taxon>Candidatus Improbicoccus</taxon>
    </lineage>
</organism>
<keyword evidence="2" id="KW-0812">Transmembrane</keyword>
<feature type="transmembrane region" description="Helical" evidence="2">
    <location>
        <begin position="92"/>
        <end position="111"/>
    </location>
</feature>
<feature type="region of interest" description="Disordered" evidence="1">
    <location>
        <begin position="62"/>
        <end position="83"/>
    </location>
</feature>
<keyword evidence="2" id="KW-1133">Transmembrane helix</keyword>
<reference evidence="3" key="1">
    <citation type="journal article" date="2023" name="ISME J.">
        <title>Emergence of putative energy parasites within Clostridia revealed by genome analysis of a novel endosymbiotic clade.</title>
        <authorList>
            <person name="Takahashi K."/>
            <person name="Kuwahara H."/>
            <person name="Horikawa Y."/>
            <person name="Izawa K."/>
            <person name="Kato D."/>
            <person name="Inagaki T."/>
            <person name="Yuki M."/>
            <person name="Ohkuma M."/>
            <person name="Hongoh Y."/>
        </authorList>
    </citation>
    <scope>NUCLEOTIDE SEQUENCE</scope>
    <source>
        <strain evidence="3">CfP3-15</strain>
    </source>
</reference>
<name>A0AA48HVB1_9FIRM</name>
<dbReference type="EMBL" id="AP027924">
    <property type="protein sequence ID" value="BED92071.1"/>
    <property type="molecule type" value="Genomic_DNA"/>
</dbReference>
<feature type="transmembrane region" description="Helical" evidence="2">
    <location>
        <begin position="178"/>
        <end position="198"/>
    </location>
</feature>